<organism evidence="1 2">
    <name type="scientific">Pseudomonas brassicacearum (strain NFM421)</name>
    <dbReference type="NCBI Taxonomy" id="994484"/>
    <lineage>
        <taxon>Bacteria</taxon>
        <taxon>Pseudomonadati</taxon>
        <taxon>Pseudomonadota</taxon>
        <taxon>Gammaproteobacteria</taxon>
        <taxon>Pseudomonadales</taxon>
        <taxon>Pseudomonadaceae</taxon>
        <taxon>Pseudomonas</taxon>
    </lineage>
</organism>
<gene>
    <name evidence="1" type="ORF">PSEBR_m1756</name>
</gene>
<evidence type="ECO:0000313" key="1">
    <source>
        <dbReference type="EMBL" id="AEA72210.1"/>
    </source>
</evidence>
<dbReference type="AlphaFoldDB" id="F2K7D3"/>
<dbReference type="HOGENOM" id="CLU_2754776_0_0_6"/>
<dbReference type="EMBL" id="CP002585">
    <property type="protein sequence ID" value="AEA72210.1"/>
    <property type="molecule type" value="Genomic_DNA"/>
</dbReference>
<proteinExistence type="predicted"/>
<reference key="2">
    <citation type="submission" date="2011-03" db="EMBL/GenBank/DDBJ databases">
        <title>Complete Genome Sequence of a beneficial plant roots-associated bacterium Pseudomonas brassicacearum.</title>
        <authorList>
            <person name="Ortet P."/>
            <person name="Barakat M."/>
            <person name="Lalaouna D."/>
            <person name="Fochesato S."/>
            <person name="Barbe V."/>
            <person name="Santaella C."/>
            <person name="Heulin T."/>
            <person name="Achouak W."/>
        </authorList>
    </citation>
    <scope>NUCLEOTIDE SEQUENCE</scope>
    <source>
        <strain>NFM421</strain>
    </source>
</reference>
<dbReference type="STRING" id="994484.PSEBR_m1756"/>
<name>F2K7D3_PSEBN</name>
<sequence>MPDYQTARRARPLARRRDRTARPFLVAMRARKPWVRARLIVLGWKVRFMSCYLVRPQRAGMAPVLRDRGF</sequence>
<evidence type="ECO:0000313" key="2">
    <source>
        <dbReference type="Proteomes" id="UP000006692"/>
    </source>
</evidence>
<accession>F2K7D3</accession>
<protein>
    <submittedName>
        <fullName evidence="1">Uncharacterized protein</fullName>
    </submittedName>
</protein>
<reference evidence="1 2" key="1">
    <citation type="journal article" date="2011" name="J. Bacteriol.">
        <title>Complete genome sequence of a beneficial plant root-associated bacterium, Pseudomonas brassicacearum.</title>
        <authorList>
            <person name="Ortet P."/>
            <person name="Barakat M."/>
            <person name="Lalaouna D."/>
            <person name="Fochesato S."/>
            <person name="Barbe V."/>
            <person name="Vacherie B."/>
            <person name="Santaella C."/>
            <person name="Heulin T."/>
            <person name="Achouak W."/>
        </authorList>
    </citation>
    <scope>NUCLEOTIDE SEQUENCE [LARGE SCALE GENOMIC DNA]</scope>
    <source>
        <strain evidence="1 2">NFM421</strain>
    </source>
</reference>
<dbReference type="KEGG" id="pba:PSEBR_m1756"/>
<dbReference type="Proteomes" id="UP000006692">
    <property type="component" value="Chromosome"/>
</dbReference>